<dbReference type="InterPro" id="IPR016047">
    <property type="entry name" value="M23ase_b-sheet_dom"/>
</dbReference>
<name>A0AAU9D671_9FUSO</name>
<evidence type="ECO:0000256" key="1">
    <source>
        <dbReference type="ARBA" id="ARBA00022729"/>
    </source>
</evidence>
<gene>
    <name evidence="4" type="ORF">HLVA_06120</name>
</gene>
<keyword evidence="1" id="KW-0732">Signal</keyword>
<dbReference type="InterPro" id="IPR011055">
    <property type="entry name" value="Dup_hybrid_motif"/>
</dbReference>
<dbReference type="CDD" id="cd12797">
    <property type="entry name" value="M23_peptidase"/>
    <property type="match status" value="1"/>
</dbReference>
<organism evidence="4 5">
    <name type="scientific">Haliovirga abyssi</name>
    <dbReference type="NCBI Taxonomy" id="2996794"/>
    <lineage>
        <taxon>Bacteria</taxon>
        <taxon>Fusobacteriati</taxon>
        <taxon>Fusobacteriota</taxon>
        <taxon>Fusobacteriia</taxon>
        <taxon>Fusobacteriales</taxon>
        <taxon>Haliovirgaceae</taxon>
        <taxon>Haliovirga</taxon>
    </lineage>
</organism>
<proteinExistence type="predicted"/>
<evidence type="ECO:0000256" key="2">
    <source>
        <dbReference type="SAM" id="Coils"/>
    </source>
</evidence>
<dbReference type="Gene3D" id="2.70.70.10">
    <property type="entry name" value="Glucose Permease (Domain IIA)"/>
    <property type="match status" value="1"/>
</dbReference>
<evidence type="ECO:0000313" key="5">
    <source>
        <dbReference type="Proteomes" id="UP001321582"/>
    </source>
</evidence>
<protein>
    <submittedName>
        <fullName evidence="4">Peptidase M23</fullName>
    </submittedName>
</protein>
<accession>A0AAU9D671</accession>
<feature type="coiled-coil region" evidence="2">
    <location>
        <begin position="161"/>
        <end position="234"/>
    </location>
</feature>
<dbReference type="InterPro" id="IPR050570">
    <property type="entry name" value="Cell_wall_metabolism_enzyme"/>
</dbReference>
<keyword evidence="5" id="KW-1185">Reference proteome</keyword>
<keyword evidence="2" id="KW-0175">Coiled coil</keyword>
<feature type="domain" description="M23ase beta-sheet core" evidence="3">
    <location>
        <begin position="283"/>
        <end position="372"/>
    </location>
</feature>
<dbReference type="AlphaFoldDB" id="A0AAU9D671"/>
<dbReference type="PANTHER" id="PTHR21666:SF289">
    <property type="entry name" value="L-ALA--D-GLU ENDOPEPTIDASE"/>
    <property type="match status" value="1"/>
</dbReference>
<dbReference type="Proteomes" id="UP001321582">
    <property type="component" value="Chromosome"/>
</dbReference>
<dbReference type="SUPFAM" id="SSF51261">
    <property type="entry name" value="Duplicated hybrid motif"/>
    <property type="match status" value="1"/>
</dbReference>
<dbReference type="EMBL" id="AP027059">
    <property type="protein sequence ID" value="BDU50043.1"/>
    <property type="molecule type" value="Genomic_DNA"/>
</dbReference>
<sequence>MKKIIFIFIICINYIFYADTIENMNSRIKVINSKIKKSKIKVTGLKKEEKNIIKKIKKIDLELKKVKREYYEVESKYVGLNRKIDYSHINIKFMEKEIWSKNENIKKYITSWYKYGGKLKLEYILSGNTIYDVINREGNLKKILNFNKKYISNVMEKQQKVKIQKSKIEMERNEVSKLKKDLRAKKNEISKKQYEKKKLINSLKNKENYYNSLVKDLRNEKKQIEKEISDIIKSKTDMKKNKNLKYIKNKIKELKYPINGKILVRYGEYKNIGNGNKIKSSRIEIKGKIGDRVKASGKGRVIFSGKLEHMGTVIIVDHGYGLTTMYANLIASYVHEGSIVISGEKIGVLGLSETGEAVLYFETRLGVSMINPMIFLKK</sequence>
<reference evidence="4 5" key="1">
    <citation type="submission" date="2022-11" db="EMBL/GenBank/DDBJ databases">
        <title>Haliovirga abyssi gen. nov., sp. nov., a mesophilic fermentative bacterium isolated from the Iheya North hydrothermal field and the proposal of Haliovirgaceae fam. nov.</title>
        <authorList>
            <person name="Miyazaki U."/>
            <person name="Tame A."/>
            <person name="Miyazaki J."/>
            <person name="Takai K."/>
            <person name="Sawayama S."/>
            <person name="Kitajima M."/>
            <person name="Okamoto A."/>
            <person name="Nakagawa S."/>
        </authorList>
    </citation>
    <scope>NUCLEOTIDE SEQUENCE [LARGE SCALE GENOMIC DNA]</scope>
    <source>
        <strain evidence="4 5">IC12</strain>
    </source>
</reference>
<feature type="coiled-coil region" evidence="2">
    <location>
        <begin position="49"/>
        <end position="76"/>
    </location>
</feature>
<evidence type="ECO:0000313" key="4">
    <source>
        <dbReference type="EMBL" id="BDU50043.1"/>
    </source>
</evidence>
<dbReference type="PANTHER" id="PTHR21666">
    <property type="entry name" value="PEPTIDASE-RELATED"/>
    <property type="match status" value="1"/>
</dbReference>
<dbReference type="Gene3D" id="6.10.250.3150">
    <property type="match status" value="1"/>
</dbReference>
<dbReference type="GO" id="GO:0004222">
    <property type="term" value="F:metalloendopeptidase activity"/>
    <property type="evidence" value="ECO:0007669"/>
    <property type="project" value="TreeGrafter"/>
</dbReference>
<dbReference type="RefSeq" id="WP_307904979.1">
    <property type="nucleotide sequence ID" value="NZ_AP027059.1"/>
</dbReference>
<dbReference type="KEGG" id="haby:HLVA_06120"/>
<dbReference type="Pfam" id="PF01551">
    <property type="entry name" value="Peptidase_M23"/>
    <property type="match status" value="1"/>
</dbReference>
<evidence type="ECO:0000259" key="3">
    <source>
        <dbReference type="Pfam" id="PF01551"/>
    </source>
</evidence>